<dbReference type="AlphaFoldDB" id="A0A803KFR2"/>
<reference evidence="1" key="1">
    <citation type="journal article" date="2010" name="Science">
        <title>The genome of the Western clawed frog Xenopus tropicalis.</title>
        <authorList>
            <person name="Hellsten U."/>
            <person name="Harland R.M."/>
            <person name="Gilchrist M.J."/>
            <person name="Hendrix D."/>
            <person name="Jurka J."/>
            <person name="Kapitonov V."/>
            <person name="Ovcharenko I."/>
            <person name="Putnam N.H."/>
            <person name="Shu S."/>
            <person name="Taher L."/>
            <person name="Blitz I.L."/>
            <person name="Blumberg B."/>
            <person name="Dichmann D.S."/>
            <person name="Dubchak I."/>
            <person name="Amaya E."/>
            <person name="Detter J.C."/>
            <person name="Fletcher R."/>
            <person name="Gerhard D.S."/>
            <person name="Goodstein D."/>
            <person name="Graves T."/>
            <person name="Grigoriev I.V."/>
            <person name="Grimwood J."/>
            <person name="Kawashima T."/>
            <person name="Lindquist E."/>
            <person name="Lucas S.M."/>
            <person name="Mead P.E."/>
            <person name="Mitros T."/>
            <person name="Ogino H."/>
            <person name="Ohta Y."/>
            <person name="Poliakov A.V."/>
            <person name="Pollet N."/>
            <person name="Robert J."/>
            <person name="Salamov A."/>
            <person name="Sater A.K."/>
            <person name="Schmutz J."/>
            <person name="Terry A."/>
            <person name="Vize P.D."/>
            <person name="Warren W.C."/>
            <person name="Wells D."/>
            <person name="Wills A."/>
            <person name="Wilson R.K."/>
            <person name="Zimmerman L.B."/>
            <person name="Zorn A.M."/>
            <person name="Grainger R."/>
            <person name="Grammer T."/>
            <person name="Khokha M.K."/>
            <person name="Richardson P.M."/>
            <person name="Rokhsar D.S."/>
        </authorList>
    </citation>
    <scope>NUCLEOTIDE SEQUENCE [LARGE SCALE GENOMIC DNA]</scope>
    <source>
        <strain evidence="1">Nigerian</strain>
    </source>
</reference>
<proteinExistence type="predicted"/>
<evidence type="ECO:0000313" key="1">
    <source>
        <dbReference type="Ensembl" id="ENSXETP00000119266"/>
    </source>
</evidence>
<protein>
    <submittedName>
        <fullName evidence="1">Uncharacterized protein</fullName>
    </submittedName>
</protein>
<dbReference type="GeneTree" id="ENSGT01070000257195"/>
<sequence length="212" mass="23297">MFCTAMPYKTRTFNENLHIPTAESIAMKLAAVFLLVALSCSFETQASTVSGNCLASLLENGAPSLILKLGNLLCKYQQAKETQNQSLFVAFIGELKVVLAEVGCSMDDLLGKHVETTIDNVVVIADKVALVLFDIMNGLPVTTKFMRVACGTLENLLSKVKSILETVKKTLDNVVVNITLMLYILYLNDTFSTMWLPVFMCLLCFVPSLPLE</sequence>
<name>A0A803KFR2_XENTR</name>
<reference evidence="1" key="2">
    <citation type="submission" date="2021-03" db="UniProtKB">
        <authorList>
            <consortium name="Ensembl"/>
        </authorList>
    </citation>
    <scope>IDENTIFICATION</scope>
</reference>
<dbReference type="Ensembl" id="ENSXETT00000109267">
    <property type="protein sequence ID" value="ENSXETP00000119266"/>
    <property type="gene ID" value="ENSXETG00000046050"/>
</dbReference>
<accession>A0A803KFR2</accession>
<organism evidence="1">
    <name type="scientific">Xenopus tropicalis</name>
    <name type="common">Western clawed frog</name>
    <name type="synonym">Silurana tropicalis</name>
    <dbReference type="NCBI Taxonomy" id="8364"/>
    <lineage>
        <taxon>Eukaryota</taxon>
        <taxon>Metazoa</taxon>
        <taxon>Chordata</taxon>
        <taxon>Craniata</taxon>
        <taxon>Vertebrata</taxon>
        <taxon>Euteleostomi</taxon>
        <taxon>Amphibia</taxon>
        <taxon>Batrachia</taxon>
        <taxon>Anura</taxon>
        <taxon>Pipoidea</taxon>
        <taxon>Pipidae</taxon>
        <taxon>Xenopodinae</taxon>
        <taxon>Xenopus</taxon>
        <taxon>Silurana</taxon>
    </lineage>
</organism>
<dbReference type="InParanoid" id="A0A803KFR2"/>